<organism evidence="1 2">
    <name type="scientific">Periplaneta americana</name>
    <name type="common">American cockroach</name>
    <name type="synonym">Blatta americana</name>
    <dbReference type="NCBI Taxonomy" id="6978"/>
    <lineage>
        <taxon>Eukaryota</taxon>
        <taxon>Metazoa</taxon>
        <taxon>Ecdysozoa</taxon>
        <taxon>Arthropoda</taxon>
        <taxon>Hexapoda</taxon>
        <taxon>Insecta</taxon>
        <taxon>Pterygota</taxon>
        <taxon>Neoptera</taxon>
        <taxon>Polyneoptera</taxon>
        <taxon>Dictyoptera</taxon>
        <taxon>Blattodea</taxon>
        <taxon>Blattoidea</taxon>
        <taxon>Blattidae</taxon>
        <taxon>Blattinae</taxon>
        <taxon>Periplaneta</taxon>
    </lineage>
</organism>
<evidence type="ECO:0000313" key="2">
    <source>
        <dbReference type="Proteomes" id="UP001148838"/>
    </source>
</evidence>
<dbReference type="Proteomes" id="UP001148838">
    <property type="component" value="Unassembled WGS sequence"/>
</dbReference>
<dbReference type="EMBL" id="JAJSOF020000017">
    <property type="protein sequence ID" value="KAJ4440230.1"/>
    <property type="molecule type" value="Genomic_DNA"/>
</dbReference>
<name>A0ABQ8T184_PERAM</name>
<gene>
    <name evidence="1" type="ORF">ANN_08369</name>
</gene>
<dbReference type="PANTHER" id="PTHR46060">
    <property type="entry name" value="MARINER MOS1 TRANSPOSASE-LIKE PROTEIN"/>
    <property type="match status" value="1"/>
</dbReference>
<comment type="caution">
    <text evidence="1">The sequence shown here is derived from an EMBL/GenBank/DDBJ whole genome shotgun (WGS) entry which is preliminary data.</text>
</comment>
<reference evidence="1 2" key="1">
    <citation type="journal article" date="2022" name="Allergy">
        <title>Genome assembly and annotation of Periplaneta americana reveal a comprehensive cockroach allergen profile.</title>
        <authorList>
            <person name="Wang L."/>
            <person name="Xiong Q."/>
            <person name="Saelim N."/>
            <person name="Wang L."/>
            <person name="Nong W."/>
            <person name="Wan A.T."/>
            <person name="Shi M."/>
            <person name="Liu X."/>
            <person name="Cao Q."/>
            <person name="Hui J.H.L."/>
            <person name="Sookrung N."/>
            <person name="Leung T.F."/>
            <person name="Tungtrongchitr A."/>
            <person name="Tsui S.K.W."/>
        </authorList>
    </citation>
    <scope>NUCLEOTIDE SEQUENCE [LARGE SCALE GENOMIC DNA]</scope>
    <source>
        <strain evidence="1">PWHHKU_190912</strain>
    </source>
</reference>
<evidence type="ECO:0000313" key="1">
    <source>
        <dbReference type="EMBL" id="KAJ4440230.1"/>
    </source>
</evidence>
<keyword evidence="2" id="KW-1185">Reference proteome</keyword>
<sequence length="218" mass="25075">MCLAAEHRGYSVNRSRYRKPTVQAPYNSVRNIVDMDVTLTLNNSSFVTVYTGLWSQRQTEIYSKDLFWRRTKSSLEDGFLLRYLTTLYQLRGYLASVDGIGDSEMIFGKIRPRIRHRLPDICLTVGENLGKNPTRPDPEWFKCFKNDRTSVDDDRSGQPSTDITPENVAAVQAVIMQECRQTIHNVCDIVGLSYGTCQRSLSDELNMRRIAAKFVRDY</sequence>
<dbReference type="InterPro" id="IPR052709">
    <property type="entry name" value="Transposase-MT_Hybrid"/>
</dbReference>
<dbReference type="PANTHER" id="PTHR46060:SF1">
    <property type="entry name" value="MARINER MOS1 TRANSPOSASE-LIKE PROTEIN"/>
    <property type="match status" value="1"/>
</dbReference>
<proteinExistence type="predicted"/>
<protein>
    <submittedName>
        <fullName evidence="1">Uncharacterized protein</fullName>
    </submittedName>
</protein>
<accession>A0ABQ8T184</accession>